<dbReference type="EMBL" id="AP019782">
    <property type="protein sequence ID" value="BBL71006.1"/>
    <property type="molecule type" value="Genomic_DNA"/>
</dbReference>
<evidence type="ECO:0000256" key="5">
    <source>
        <dbReference type="ARBA" id="ARBA00022695"/>
    </source>
</evidence>
<keyword evidence="13" id="KW-0413">Isomerase</keyword>
<dbReference type="UniPathway" id="UPA00126">
    <property type="reaction ID" value="UER00930"/>
</dbReference>
<dbReference type="Gene3D" id="3.90.550.10">
    <property type="entry name" value="Spore Coat Polysaccharide Biosynthesis Protein SpsA, Chain A"/>
    <property type="match status" value="1"/>
</dbReference>
<dbReference type="InterPro" id="IPR005835">
    <property type="entry name" value="NTP_transferase_dom"/>
</dbReference>
<dbReference type="RefSeq" id="WP_054772577.1">
    <property type="nucleotide sequence ID" value="NZ_AP019782.1"/>
</dbReference>
<keyword evidence="5 13" id="KW-0548">Nucleotidyltransferase</keyword>
<dbReference type="InterPro" id="IPR029044">
    <property type="entry name" value="Nucleotide-diphossugar_trans"/>
</dbReference>
<evidence type="ECO:0000259" key="12">
    <source>
        <dbReference type="Pfam" id="PF22640"/>
    </source>
</evidence>
<dbReference type="Pfam" id="PF01050">
    <property type="entry name" value="MannoseP_isomer"/>
    <property type="match status" value="1"/>
</dbReference>
<dbReference type="InterPro" id="IPR049577">
    <property type="entry name" value="GMPP_N"/>
</dbReference>
<dbReference type="Pfam" id="PF22640">
    <property type="entry name" value="ManC_GMP_beta-helix"/>
    <property type="match status" value="1"/>
</dbReference>
<reference evidence="13" key="1">
    <citation type="submission" date="2019-06" db="EMBL/GenBank/DDBJ databases">
        <title>Complete genome sequence of Methylogaea oryzae strain JCM16910.</title>
        <authorList>
            <person name="Asakawa S."/>
        </authorList>
    </citation>
    <scope>NUCLEOTIDE SEQUENCE</scope>
    <source>
        <strain evidence="13">E10</strain>
    </source>
</reference>
<dbReference type="InterPro" id="IPR001538">
    <property type="entry name" value="Man6P_isomerase-2_C"/>
</dbReference>
<dbReference type="InterPro" id="IPR006375">
    <property type="entry name" value="Man1P_GuaTrfase/Man6P_Isoase"/>
</dbReference>
<comment type="similarity">
    <text evidence="2 9">Belongs to the mannose-6-phosphate isomerase type 2 family.</text>
</comment>
<proteinExistence type="inferred from homology"/>
<evidence type="ECO:0000256" key="9">
    <source>
        <dbReference type="RuleBase" id="RU004190"/>
    </source>
</evidence>
<dbReference type="Pfam" id="PF00483">
    <property type="entry name" value="NTP_transferase"/>
    <property type="match status" value="1"/>
</dbReference>
<dbReference type="GO" id="GO:0000271">
    <property type="term" value="P:polysaccharide biosynthetic process"/>
    <property type="evidence" value="ECO:0007669"/>
    <property type="project" value="InterPro"/>
</dbReference>
<keyword evidence="4" id="KW-0808">Transferase</keyword>
<dbReference type="FunFam" id="2.60.120.10:FF:000032">
    <property type="entry name" value="Mannose-1-phosphate guanylyltransferase/mannose-6-phosphate isomerase"/>
    <property type="match status" value="1"/>
</dbReference>
<dbReference type="InterPro" id="IPR054566">
    <property type="entry name" value="ManC/GMP-like_b-helix"/>
</dbReference>
<dbReference type="AlphaFoldDB" id="A0A8D5AI60"/>
<evidence type="ECO:0000256" key="8">
    <source>
        <dbReference type="ARBA" id="ARBA00047343"/>
    </source>
</evidence>
<dbReference type="FunFam" id="3.90.550.10:FF:000046">
    <property type="entry name" value="Mannose-1-phosphate guanylyltransferase (GDP)"/>
    <property type="match status" value="1"/>
</dbReference>
<dbReference type="Gene3D" id="2.60.120.10">
    <property type="entry name" value="Jelly Rolls"/>
    <property type="match status" value="1"/>
</dbReference>
<dbReference type="InterPro" id="IPR051161">
    <property type="entry name" value="Mannose-6P_isomerase_type2"/>
</dbReference>
<feature type="domain" description="MannoseP isomerase/GMP-like beta-helix" evidence="12">
    <location>
        <begin position="301"/>
        <end position="348"/>
    </location>
</feature>
<dbReference type="InterPro" id="IPR011051">
    <property type="entry name" value="RmlC_Cupin_sf"/>
</dbReference>
<evidence type="ECO:0000256" key="6">
    <source>
        <dbReference type="ARBA" id="ARBA00022741"/>
    </source>
</evidence>
<dbReference type="SUPFAM" id="SSF53448">
    <property type="entry name" value="Nucleotide-diphospho-sugar transferases"/>
    <property type="match status" value="1"/>
</dbReference>
<dbReference type="GO" id="GO:0005525">
    <property type="term" value="F:GTP binding"/>
    <property type="evidence" value="ECO:0007669"/>
    <property type="project" value="UniProtKB-KW"/>
</dbReference>
<evidence type="ECO:0000256" key="4">
    <source>
        <dbReference type="ARBA" id="ARBA00022679"/>
    </source>
</evidence>
<dbReference type="SUPFAM" id="SSF51182">
    <property type="entry name" value="RmlC-like cupins"/>
    <property type="match status" value="1"/>
</dbReference>
<evidence type="ECO:0000313" key="14">
    <source>
        <dbReference type="Proteomes" id="UP000824988"/>
    </source>
</evidence>
<dbReference type="CDD" id="cd02509">
    <property type="entry name" value="GDP-M1P_Guanylyltransferase"/>
    <property type="match status" value="1"/>
</dbReference>
<name>A0A8D5AI60_9GAMM</name>
<dbReference type="GO" id="GO:0004475">
    <property type="term" value="F:mannose-1-phosphate guanylyltransferase (GTP) activity"/>
    <property type="evidence" value="ECO:0007669"/>
    <property type="project" value="UniProtKB-EC"/>
</dbReference>
<keyword evidence="14" id="KW-1185">Reference proteome</keyword>
<dbReference type="InterPro" id="IPR014710">
    <property type="entry name" value="RmlC-like_jellyroll"/>
</dbReference>
<accession>A0A8D5AI60</accession>
<dbReference type="CDD" id="cd02213">
    <property type="entry name" value="cupin_PMI_typeII_C"/>
    <property type="match status" value="1"/>
</dbReference>
<keyword evidence="6" id="KW-0547">Nucleotide-binding</keyword>
<evidence type="ECO:0000313" key="13">
    <source>
        <dbReference type="EMBL" id="BBL71006.1"/>
    </source>
</evidence>
<gene>
    <name evidence="13" type="ORF">MoryE10_16120</name>
</gene>
<organism evidence="13 14">
    <name type="scientific">Methylogaea oryzae</name>
    <dbReference type="NCBI Taxonomy" id="1295382"/>
    <lineage>
        <taxon>Bacteria</taxon>
        <taxon>Pseudomonadati</taxon>
        <taxon>Pseudomonadota</taxon>
        <taxon>Gammaproteobacteria</taxon>
        <taxon>Methylococcales</taxon>
        <taxon>Methylococcaceae</taxon>
        <taxon>Methylogaea</taxon>
    </lineage>
</organism>
<dbReference type="GO" id="GO:0016853">
    <property type="term" value="F:isomerase activity"/>
    <property type="evidence" value="ECO:0007669"/>
    <property type="project" value="UniProtKB-KW"/>
</dbReference>
<dbReference type="GO" id="GO:0009298">
    <property type="term" value="P:GDP-mannose biosynthetic process"/>
    <property type="evidence" value="ECO:0007669"/>
    <property type="project" value="UniProtKB-UniPathway"/>
</dbReference>
<feature type="domain" description="Mannose-6-phosphate isomerase type II C-terminal" evidence="11">
    <location>
        <begin position="355"/>
        <end position="466"/>
    </location>
</feature>
<evidence type="ECO:0000256" key="3">
    <source>
        <dbReference type="ARBA" id="ARBA00012387"/>
    </source>
</evidence>
<feature type="domain" description="Nucleotidyl transferase" evidence="10">
    <location>
        <begin position="5"/>
        <end position="282"/>
    </location>
</feature>
<comment type="pathway">
    <text evidence="1">Nucleotide-sugar biosynthesis; GDP-alpha-D-mannose biosynthesis; GDP-alpha-D-mannose from alpha-D-mannose 1-phosphate (GTP route): step 1/1.</text>
</comment>
<protein>
    <recommendedName>
        <fullName evidence="3">mannose-1-phosphate guanylyltransferase</fullName>
        <ecNumber evidence="3">2.7.7.13</ecNumber>
    </recommendedName>
</protein>
<dbReference type="KEGG" id="moz:MoryE10_16120"/>
<dbReference type="PANTHER" id="PTHR46390:SF1">
    <property type="entry name" value="MANNOSE-1-PHOSPHATE GUANYLYLTRANSFERASE"/>
    <property type="match status" value="1"/>
</dbReference>
<dbReference type="NCBIfam" id="TIGR01479">
    <property type="entry name" value="GMP_PMI"/>
    <property type="match status" value="1"/>
</dbReference>
<dbReference type="PANTHER" id="PTHR46390">
    <property type="entry name" value="MANNOSE-1-PHOSPHATE GUANYLYLTRANSFERASE"/>
    <property type="match status" value="1"/>
</dbReference>
<keyword evidence="7" id="KW-0342">GTP-binding</keyword>
<evidence type="ECO:0000256" key="2">
    <source>
        <dbReference type="ARBA" id="ARBA00006115"/>
    </source>
</evidence>
<sequence>MQLIPVILCGGAGSRLWPVSRALHPKPFIRLADGQSLLQKAFLRGAELPNVKTVLTVTNRDFFFKTEDEFREINATNIATSFILEPYGRNTAAAIAAAALQIAKTHGPDTLVLVLAADHLIADQEAFQKAVLASIELAATGKLVTFGIQPNAPETGYGYIEADGNNVLRFIEKPSREKAQEYLASGRYLWNSGMFCFSANSMLQEMERHCPEILSETKRCIERSRLAEGKDFTQLELDSNTFSSVPELSIDYAVMEKSSEVAVVPCDIGWSDIGSWTALGDLDEPDAHGNRTQGETLLHSSRNCTIHSNDRLVAAVGVEDLIIVDTPDALLVTEKSCSQDVKHIYAELKTKGHITHQLHRTVHRPWGTYTVLEEGSDFKIKRIVVKPGARLSLQMHYHRSEHWVVVSGTAKVVNEDSEIIVNTNESTYIKAGRKHRLENPGLLDLVMIEVQSGAYVGEDDIVRFEDNYGRA</sequence>
<dbReference type="EC" id="2.7.7.13" evidence="3"/>
<evidence type="ECO:0000256" key="7">
    <source>
        <dbReference type="ARBA" id="ARBA00023134"/>
    </source>
</evidence>
<dbReference type="Proteomes" id="UP000824988">
    <property type="component" value="Chromosome"/>
</dbReference>
<evidence type="ECO:0000259" key="10">
    <source>
        <dbReference type="Pfam" id="PF00483"/>
    </source>
</evidence>
<evidence type="ECO:0000256" key="1">
    <source>
        <dbReference type="ARBA" id="ARBA00004823"/>
    </source>
</evidence>
<comment type="catalytic activity">
    <reaction evidence="8">
        <text>alpha-D-mannose 1-phosphate + GTP + H(+) = GDP-alpha-D-mannose + diphosphate</text>
        <dbReference type="Rhea" id="RHEA:15229"/>
        <dbReference type="ChEBI" id="CHEBI:15378"/>
        <dbReference type="ChEBI" id="CHEBI:33019"/>
        <dbReference type="ChEBI" id="CHEBI:37565"/>
        <dbReference type="ChEBI" id="CHEBI:57527"/>
        <dbReference type="ChEBI" id="CHEBI:58409"/>
        <dbReference type="EC" id="2.7.7.13"/>
    </reaction>
</comment>
<evidence type="ECO:0000259" key="11">
    <source>
        <dbReference type="Pfam" id="PF01050"/>
    </source>
</evidence>